<dbReference type="Proteomes" id="UP001597451">
    <property type="component" value="Unassembled WGS sequence"/>
</dbReference>
<dbReference type="RefSeq" id="WP_379560119.1">
    <property type="nucleotide sequence ID" value="NZ_JBHUMX010000003.1"/>
</dbReference>
<feature type="region of interest" description="Disordered" evidence="1">
    <location>
        <begin position="383"/>
        <end position="404"/>
    </location>
</feature>
<evidence type="ECO:0000313" key="3">
    <source>
        <dbReference type="Proteomes" id="UP001597451"/>
    </source>
</evidence>
<comment type="caution">
    <text evidence="2">The sequence shown here is derived from an EMBL/GenBank/DDBJ whole genome shotgun (WGS) entry which is preliminary data.</text>
</comment>
<gene>
    <name evidence="2" type="ORF">ACFSUN_01580</name>
</gene>
<name>A0ABW5PVS7_9BACI</name>
<dbReference type="EMBL" id="JBHUMX010000003">
    <property type="protein sequence ID" value="MFD2627479.1"/>
    <property type="molecule type" value="Genomic_DNA"/>
</dbReference>
<dbReference type="GO" id="GO:0004519">
    <property type="term" value="F:endonuclease activity"/>
    <property type="evidence" value="ECO:0007669"/>
    <property type="project" value="UniProtKB-KW"/>
</dbReference>
<accession>A0ABW5PVS7</accession>
<protein>
    <submittedName>
        <fullName evidence="2">RNA-guided endonuclease TnpB family protein</fullName>
    </submittedName>
</protein>
<sequence>MKPLNNTLRCNENARKGAKSLGKSNTPSYVLELELDVNKKDVAILEKKMRIAKSIYNSCLGYALKRLASLRSDKEYRKLVKDKKAKGRMKRLKEIEQSHGYSEYQLHDFVKPIQAKYKKNIGSFEAQKLASRAFHTVEKLKFRQAKHVHFKRPKDDMSVENKSNDTGLRFDGEFFLWGEQTQVSKKNPVSQPKKGALKLRVLIKPNDLYAQESLCDRTKYCRVMMREIRGIKRFFVQLVQEGFPPVKRDKDTRLEKHPVDKLDKRVGIDIGPSTIATVSEEKVQLVELAENCMMDAKELRHLERRMDRSKRASNPGNYKEDGTIKHGTRLSWNFSKRYMILKAKRKDIYRKLVAKRKQAHETLANDILFQGSDVRVETMRFQSLQKKGKKTTRNKKNGRINRKRRYGKSLLNHAPAMLITILDRKLGYQGKAVKKIDTYATKASQFNHVTGDYTKKQLHERWNDILGFPVQRDIYSAFLIGNTKDSLDTIDVGLCNTQWDDFLEQHNREIARIQRSSSKTLYWFVKPDKTKWLA</sequence>
<keyword evidence="2" id="KW-0255">Endonuclease</keyword>
<keyword evidence="2" id="KW-0540">Nuclease</keyword>
<evidence type="ECO:0000256" key="1">
    <source>
        <dbReference type="SAM" id="MobiDB-lite"/>
    </source>
</evidence>
<evidence type="ECO:0000313" key="2">
    <source>
        <dbReference type="EMBL" id="MFD2627479.1"/>
    </source>
</evidence>
<reference evidence="3" key="1">
    <citation type="journal article" date="2019" name="Int. J. Syst. Evol. Microbiol.">
        <title>The Global Catalogue of Microorganisms (GCM) 10K type strain sequencing project: providing services to taxonomists for standard genome sequencing and annotation.</title>
        <authorList>
            <consortium name="The Broad Institute Genomics Platform"/>
            <consortium name="The Broad Institute Genome Sequencing Center for Infectious Disease"/>
            <person name="Wu L."/>
            <person name="Ma J."/>
        </authorList>
    </citation>
    <scope>NUCLEOTIDE SEQUENCE [LARGE SCALE GENOMIC DNA]</scope>
    <source>
        <strain evidence="3">TISTR 1858</strain>
    </source>
</reference>
<feature type="compositionally biased region" description="Basic residues" evidence="1">
    <location>
        <begin position="386"/>
        <end position="404"/>
    </location>
</feature>
<keyword evidence="3" id="KW-1185">Reference proteome</keyword>
<proteinExistence type="predicted"/>
<organism evidence="2 3">
    <name type="scientific">Oceanobacillus kapialis</name>
    <dbReference type="NCBI Taxonomy" id="481353"/>
    <lineage>
        <taxon>Bacteria</taxon>
        <taxon>Bacillati</taxon>
        <taxon>Bacillota</taxon>
        <taxon>Bacilli</taxon>
        <taxon>Bacillales</taxon>
        <taxon>Bacillaceae</taxon>
        <taxon>Oceanobacillus</taxon>
    </lineage>
</organism>
<keyword evidence="2" id="KW-0378">Hydrolase</keyword>